<proteinExistence type="predicted"/>
<keyword evidence="2" id="KW-1185">Reference proteome</keyword>
<gene>
    <name evidence="1" type="ORF">Thpro_020588</name>
</gene>
<name>A0A1A6C8H7_9GAMM</name>
<evidence type="ECO:0000313" key="1">
    <source>
        <dbReference type="EMBL" id="OBS10872.1"/>
    </source>
</evidence>
<dbReference type="AlphaFoldDB" id="A0A1A6C8H7"/>
<dbReference type="Proteomes" id="UP000029273">
    <property type="component" value="Unassembled WGS sequence"/>
</dbReference>
<organism evidence="1 2">
    <name type="scientific">Acidihalobacter prosperus</name>
    <dbReference type="NCBI Taxonomy" id="160660"/>
    <lineage>
        <taxon>Bacteria</taxon>
        <taxon>Pseudomonadati</taxon>
        <taxon>Pseudomonadota</taxon>
        <taxon>Gammaproteobacteria</taxon>
        <taxon>Chromatiales</taxon>
        <taxon>Ectothiorhodospiraceae</taxon>
        <taxon>Acidihalobacter</taxon>
    </lineage>
</organism>
<accession>A0A1A6C8H7</accession>
<evidence type="ECO:0000313" key="2">
    <source>
        <dbReference type="Proteomes" id="UP000029273"/>
    </source>
</evidence>
<dbReference type="EMBL" id="JQSG02000001">
    <property type="protein sequence ID" value="OBS10872.1"/>
    <property type="molecule type" value="Genomic_DNA"/>
</dbReference>
<comment type="caution">
    <text evidence="1">The sequence shown here is derived from an EMBL/GenBank/DDBJ whole genome shotgun (WGS) entry which is preliminary data.</text>
</comment>
<protein>
    <submittedName>
        <fullName evidence="1">Uncharacterized protein</fullName>
    </submittedName>
</protein>
<sequence>MAIVRDLIESDGLEIRMIMPRFSGARLHISMTVRIRRRAGV</sequence>
<reference evidence="1 2" key="1">
    <citation type="journal article" date="2014" name="Genome Announc.">
        <title>Draft Genome Sequence of the Iron-Oxidizing, Acidophilic, and Halotolerant 'Thiobacillus prosperus' Type Strain DSM 5130.</title>
        <authorList>
            <person name="Ossandon F.J."/>
            <person name="Cardenas J.P."/>
            <person name="Corbett M."/>
            <person name="Quatrini R."/>
            <person name="Holmes D.S."/>
            <person name="Watkin E."/>
        </authorList>
    </citation>
    <scope>NUCLEOTIDE SEQUENCE [LARGE SCALE GENOMIC DNA]</scope>
    <source>
        <strain evidence="1 2">DSM 5130</strain>
    </source>
</reference>